<dbReference type="Gene3D" id="1.20.120.1630">
    <property type="match status" value="1"/>
</dbReference>
<feature type="transmembrane region" description="Helical" evidence="5">
    <location>
        <begin position="98"/>
        <end position="116"/>
    </location>
</feature>
<dbReference type="Pfam" id="PF04140">
    <property type="entry name" value="ICMT"/>
    <property type="match status" value="1"/>
</dbReference>
<feature type="transmembrane region" description="Helical" evidence="5">
    <location>
        <begin position="30"/>
        <end position="47"/>
    </location>
</feature>
<protein>
    <recommendedName>
        <fullName evidence="7">Isoprenylcysteine carboxyl methyltransferase</fullName>
    </recommendedName>
</protein>
<dbReference type="PANTHER" id="PTHR43847">
    <property type="entry name" value="BLL3993 PROTEIN"/>
    <property type="match status" value="1"/>
</dbReference>
<sequence length="217" mass="24098">MVKRLKRWALGTGIISVGLFALAGTWRDPWLWAYVLLWSSATGYAMFSMDEDLLQERFHPPTAGADDVALHFVRAAALSHFVVGALDSGRWHLTSVPPGLRAVGLAVLAATLWMFFRAMRENRFFSSVVRVQNERGHRVVDSGPYSIVRHPGYAGLMWAIPFSGLALGSWLAAAIGLVMSGLVLRRVLFEDAFLTKNLEGYAAYTGRVRHRLIPGVW</sequence>
<keyword evidence="3 5" id="KW-1133">Transmembrane helix</keyword>
<feature type="transmembrane region" description="Helical" evidence="5">
    <location>
        <begin position="156"/>
        <end position="184"/>
    </location>
</feature>
<evidence type="ECO:0000256" key="2">
    <source>
        <dbReference type="ARBA" id="ARBA00022692"/>
    </source>
</evidence>
<keyword evidence="4 5" id="KW-0472">Membrane</keyword>
<evidence type="ECO:0000256" key="5">
    <source>
        <dbReference type="SAM" id="Phobius"/>
    </source>
</evidence>
<dbReference type="GO" id="GO:0004671">
    <property type="term" value="F:protein C-terminal S-isoprenylcysteine carboxyl O-methyltransferase activity"/>
    <property type="evidence" value="ECO:0007669"/>
    <property type="project" value="InterPro"/>
</dbReference>
<evidence type="ECO:0000256" key="1">
    <source>
        <dbReference type="ARBA" id="ARBA00004141"/>
    </source>
</evidence>
<proteinExistence type="predicted"/>
<comment type="subcellular location">
    <subcellularLocation>
        <location evidence="1">Membrane</location>
        <topology evidence="1">Multi-pass membrane protein</topology>
    </subcellularLocation>
</comment>
<evidence type="ECO:0000256" key="3">
    <source>
        <dbReference type="ARBA" id="ARBA00022989"/>
    </source>
</evidence>
<evidence type="ECO:0000256" key="4">
    <source>
        <dbReference type="ARBA" id="ARBA00023136"/>
    </source>
</evidence>
<feature type="transmembrane region" description="Helical" evidence="5">
    <location>
        <begin position="7"/>
        <end position="24"/>
    </location>
</feature>
<dbReference type="AlphaFoldDB" id="Q7X381"/>
<evidence type="ECO:0000313" key="6">
    <source>
        <dbReference type="EMBL" id="AAP58483.1"/>
    </source>
</evidence>
<dbReference type="PANTHER" id="PTHR43847:SF1">
    <property type="entry name" value="BLL3993 PROTEIN"/>
    <property type="match status" value="1"/>
</dbReference>
<dbReference type="EMBL" id="AY281352">
    <property type="protein sequence ID" value="AAP58483.1"/>
    <property type="molecule type" value="Genomic_DNA"/>
</dbReference>
<organism evidence="6">
    <name type="scientific">uncultured Acidobacteriota bacterium</name>
    <dbReference type="NCBI Taxonomy" id="171953"/>
    <lineage>
        <taxon>Bacteria</taxon>
        <taxon>Pseudomonadati</taxon>
        <taxon>Acidobacteriota</taxon>
        <taxon>environmental samples</taxon>
    </lineage>
</organism>
<dbReference type="GO" id="GO:0016020">
    <property type="term" value="C:membrane"/>
    <property type="evidence" value="ECO:0007669"/>
    <property type="project" value="UniProtKB-SubCell"/>
</dbReference>
<dbReference type="InterPro" id="IPR052527">
    <property type="entry name" value="Metal_cation-efflux_comp"/>
</dbReference>
<keyword evidence="2 5" id="KW-0812">Transmembrane</keyword>
<dbReference type="InterPro" id="IPR007269">
    <property type="entry name" value="ICMT_MeTrfase"/>
</dbReference>
<reference evidence="6" key="1">
    <citation type="journal article" date="2003" name="Mol. Microbiol.">
        <title>Acidobacteria form a coherent but highly diverse group within the bacterial domain: evidence from environmental genomics.</title>
        <authorList>
            <person name="Quaiser A."/>
            <person name="Ochsenreiter T."/>
            <person name="Lanz C."/>
            <person name="Schuster S.C."/>
            <person name="Treusch A.H."/>
            <person name="Eck J."/>
            <person name="Schleper C."/>
        </authorList>
    </citation>
    <scope>NUCLEOTIDE SEQUENCE</scope>
</reference>
<accession>Q7X381</accession>
<name>Q7X381_9BACT</name>
<evidence type="ECO:0008006" key="7">
    <source>
        <dbReference type="Google" id="ProtNLM"/>
    </source>
</evidence>